<organism evidence="13 14">
    <name type="scientific">Allocoleopsis franciscana PCC 7113</name>
    <dbReference type="NCBI Taxonomy" id="1173027"/>
    <lineage>
        <taxon>Bacteria</taxon>
        <taxon>Bacillati</taxon>
        <taxon>Cyanobacteriota</taxon>
        <taxon>Cyanophyceae</taxon>
        <taxon>Coleofasciculales</taxon>
        <taxon>Coleofasciculaceae</taxon>
        <taxon>Allocoleopsis</taxon>
        <taxon>Allocoleopsis franciscana</taxon>
    </lineage>
</organism>
<dbReference type="RefSeq" id="WP_015182352.1">
    <property type="nucleotide sequence ID" value="NC_019738.1"/>
</dbReference>
<dbReference type="AlphaFoldDB" id="K9WDA8"/>
<evidence type="ECO:0000259" key="12">
    <source>
        <dbReference type="PROSITE" id="PS50011"/>
    </source>
</evidence>
<feature type="compositionally biased region" description="Basic and acidic residues" evidence="10">
    <location>
        <begin position="772"/>
        <end position="787"/>
    </location>
</feature>
<evidence type="ECO:0000256" key="1">
    <source>
        <dbReference type="ARBA" id="ARBA00012513"/>
    </source>
</evidence>
<evidence type="ECO:0000256" key="6">
    <source>
        <dbReference type="ARBA" id="ARBA00022840"/>
    </source>
</evidence>
<dbReference type="EC" id="2.7.11.1" evidence="1"/>
<comment type="catalytic activity">
    <reaction evidence="8">
        <text>L-seryl-[protein] + ATP = O-phospho-L-seryl-[protein] + ADP + H(+)</text>
        <dbReference type="Rhea" id="RHEA:17989"/>
        <dbReference type="Rhea" id="RHEA-COMP:9863"/>
        <dbReference type="Rhea" id="RHEA-COMP:11604"/>
        <dbReference type="ChEBI" id="CHEBI:15378"/>
        <dbReference type="ChEBI" id="CHEBI:29999"/>
        <dbReference type="ChEBI" id="CHEBI:30616"/>
        <dbReference type="ChEBI" id="CHEBI:83421"/>
        <dbReference type="ChEBI" id="CHEBI:456216"/>
        <dbReference type="EC" id="2.7.11.1"/>
    </reaction>
</comment>
<evidence type="ECO:0000256" key="7">
    <source>
        <dbReference type="ARBA" id="ARBA00047899"/>
    </source>
</evidence>
<dbReference type="STRING" id="1173027.Mic7113_2400"/>
<dbReference type="PANTHER" id="PTHR24363:SF0">
    <property type="entry name" value="SERINE_THREONINE KINASE LIKE DOMAIN CONTAINING 1"/>
    <property type="match status" value="1"/>
</dbReference>
<dbReference type="PANTHER" id="PTHR24363">
    <property type="entry name" value="SERINE/THREONINE PROTEIN KINASE"/>
    <property type="match status" value="1"/>
</dbReference>
<evidence type="ECO:0000256" key="10">
    <source>
        <dbReference type="SAM" id="MobiDB-lite"/>
    </source>
</evidence>
<dbReference type="GO" id="GO:0005524">
    <property type="term" value="F:ATP binding"/>
    <property type="evidence" value="ECO:0007669"/>
    <property type="project" value="UniProtKB-UniRule"/>
</dbReference>
<feature type="binding site" evidence="9">
    <location>
        <position position="527"/>
    </location>
    <ligand>
        <name>ATP</name>
        <dbReference type="ChEBI" id="CHEBI:30616"/>
    </ligand>
</feature>
<evidence type="ECO:0000313" key="13">
    <source>
        <dbReference type="EMBL" id="AFZ18203.1"/>
    </source>
</evidence>
<comment type="catalytic activity">
    <reaction evidence="7">
        <text>L-threonyl-[protein] + ATP = O-phospho-L-threonyl-[protein] + ADP + H(+)</text>
        <dbReference type="Rhea" id="RHEA:46608"/>
        <dbReference type="Rhea" id="RHEA-COMP:11060"/>
        <dbReference type="Rhea" id="RHEA-COMP:11605"/>
        <dbReference type="ChEBI" id="CHEBI:15378"/>
        <dbReference type="ChEBI" id="CHEBI:30013"/>
        <dbReference type="ChEBI" id="CHEBI:30616"/>
        <dbReference type="ChEBI" id="CHEBI:61977"/>
        <dbReference type="ChEBI" id="CHEBI:456216"/>
        <dbReference type="EC" id="2.7.11.1"/>
    </reaction>
</comment>
<dbReference type="Gene3D" id="1.10.510.10">
    <property type="entry name" value="Transferase(Phosphotransferase) domain 1"/>
    <property type="match status" value="1"/>
</dbReference>
<evidence type="ECO:0000256" key="3">
    <source>
        <dbReference type="ARBA" id="ARBA00022679"/>
    </source>
</evidence>
<dbReference type="PROSITE" id="PS50011">
    <property type="entry name" value="PROTEIN_KINASE_DOM"/>
    <property type="match status" value="1"/>
</dbReference>
<evidence type="ECO:0000256" key="4">
    <source>
        <dbReference type="ARBA" id="ARBA00022741"/>
    </source>
</evidence>
<keyword evidence="11" id="KW-1133">Transmembrane helix</keyword>
<dbReference type="eggNOG" id="COG4252">
    <property type="taxonomic scope" value="Bacteria"/>
</dbReference>
<evidence type="ECO:0000313" key="14">
    <source>
        <dbReference type="Proteomes" id="UP000010471"/>
    </source>
</evidence>
<dbReference type="GO" id="GO:0004674">
    <property type="term" value="F:protein serine/threonine kinase activity"/>
    <property type="evidence" value="ECO:0007669"/>
    <property type="project" value="UniProtKB-KW"/>
</dbReference>
<dbReference type="CDD" id="cd14014">
    <property type="entry name" value="STKc_PknB_like"/>
    <property type="match status" value="1"/>
</dbReference>
<dbReference type="EMBL" id="CP003630">
    <property type="protein sequence ID" value="AFZ18203.1"/>
    <property type="molecule type" value="Genomic_DNA"/>
</dbReference>
<feature type="transmembrane region" description="Helical" evidence="11">
    <location>
        <begin position="429"/>
        <end position="448"/>
    </location>
</feature>
<sequence length="873" mass="96827">MSSAPKWKFWKPNPTSAPTQRTKHQTKTGTSTSAGFERWIKTNGLGHLLVGVWALSGAIATALNGSLVQSMERQAQTLFFQLRGAVPAPKNIVILAIDDDSMTQWKNSYQVDPKSAANLETIKNWPWKREAYAIAIERLMAAGAKTVALDIVLDLPSSYGEADDAALQRVLQKYAGQVTLAASYEEDETRPGDSTKLIQPGTFLETKPMSVGSINYFIEPNGRIHRHGKEFPKLLGQQYSDPELAKAFAEIVATVPSFDEAILQAAGLSYPQPKGDTIFFYGSANSFEIIPFWNVLDPSNWNSYLQQGQYFKDKIVLIGPTATLLQDFHPTPFSESLLYPQRMSGVELHAHAIATLLQGRSIAEAMPNPAQRGLFVFIGIVGAGFLITRIKNLPVRLGLAAGAVFAWGGISYALFVYSRVILPTTVPVLAIALSSLSYGTLGSIRDYFKQLKIRRTIKQYSSSPIVREMISQTDEFEGLLEERELEMMNTLLGGRYKTIEKLGSGGFGETIIAEDTQRPGNPRCVVKVLRPASNNPKMWELARRLFIKEAEILEKLGQHNQIPQLLAHFEEGEEFCLVQELVVGRPLTHELPLLVPLSEAKVIDIVQELLMVLKFIHSHGVIHRDIKPDNIIRRQSDGKLVLIDFGAVKELNIQLTEGEQQTELTIGIGTKGYMPNEQAAGNPKYNSDIYALGMIAIQALTVTHPAHLPSSPITGEVIWEDKATVSPKLAAIIKKMVRYNFRTRYQSATEVLEALKPLIAALPPDFSNSSKVQDKRRTHSDSSKDTPLHNPPDSTHIWSEAEADTPQEVQDSTHIWSEAEADTPQEVQDSTRIWSEAETPQDVQDSTRIWSDVVTPQDDAEDSTMPKKAQAEE</sequence>
<evidence type="ECO:0000256" key="8">
    <source>
        <dbReference type="ARBA" id="ARBA00048679"/>
    </source>
</evidence>
<keyword evidence="11" id="KW-0472">Membrane</keyword>
<dbReference type="OrthoDB" id="428645at2"/>
<name>K9WDA8_9CYAN</name>
<dbReference type="PATRIC" id="fig|1173027.3.peg.2629"/>
<feature type="region of interest" description="Disordered" evidence="10">
    <location>
        <begin position="1"/>
        <end position="32"/>
    </location>
</feature>
<gene>
    <name evidence="13" type="ORF">Mic7113_2400</name>
</gene>
<keyword evidence="2" id="KW-0723">Serine/threonine-protein kinase</keyword>
<dbReference type="KEGG" id="mic:Mic7113_2400"/>
<feature type="region of interest" description="Disordered" evidence="10">
    <location>
        <begin position="763"/>
        <end position="797"/>
    </location>
</feature>
<dbReference type="HOGENOM" id="CLU_334888_0_0_3"/>
<keyword evidence="3" id="KW-0808">Transferase</keyword>
<evidence type="ECO:0000256" key="5">
    <source>
        <dbReference type="ARBA" id="ARBA00022777"/>
    </source>
</evidence>
<keyword evidence="14" id="KW-1185">Reference proteome</keyword>
<evidence type="ECO:0000256" key="9">
    <source>
        <dbReference type="PROSITE-ProRule" id="PRU10141"/>
    </source>
</evidence>
<dbReference type="InterPro" id="IPR011009">
    <property type="entry name" value="Kinase-like_dom_sf"/>
</dbReference>
<feature type="region of interest" description="Disordered" evidence="10">
    <location>
        <begin position="817"/>
        <end position="873"/>
    </location>
</feature>
<feature type="transmembrane region" description="Helical" evidence="11">
    <location>
        <begin position="373"/>
        <end position="390"/>
    </location>
</feature>
<proteinExistence type="predicted"/>
<feature type="transmembrane region" description="Helical" evidence="11">
    <location>
        <begin position="397"/>
        <end position="417"/>
    </location>
</feature>
<evidence type="ECO:0000256" key="2">
    <source>
        <dbReference type="ARBA" id="ARBA00022527"/>
    </source>
</evidence>
<dbReference type="Proteomes" id="UP000010471">
    <property type="component" value="Chromosome"/>
</dbReference>
<feature type="domain" description="Protein kinase" evidence="12">
    <location>
        <begin position="496"/>
        <end position="759"/>
    </location>
</feature>
<dbReference type="InterPro" id="IPR000719">
    <property type="entry name" value="Prot_kinase_dom"/>
</dbReference>
<dbReference type="SUPFAM" id="SSF56112">
    <property type="entry name" value="Protein kinase-like (PK-like)"/>
    <property type="match status" value="1"/>
</dbReference>
<keyword evidence="11 13" id="KW-0812">Transmembrane</keyword>
<reference evidence="13 14" key="1">
    <citation type="submission" date="2012-06" db="EMBL/GenBank/DDBJ databases">
        <title>Finished chromosome of genome of Microcoleus sp. PCC 7113.</title>
        <authorList>
            <consortium name="US DOE Joint Genome Institute"/>
            <person name="Gugger M."/>
            <person name="Coursin T."/>
            <person name="Rippka R."/>
            <person name="Tandeau De Marsac N."/>
            <person name="Huntemann M."/>
            <person name="Wei C.-L."/>
            <person name="Han J."/>
            <person name="Detter J.C."/>
            <person name="Han C."/>
            <person name="Tapia R."/>
            <person name="Chen A."/>
            <person name="Kyrpides N."/>
            <person name="Mavromatis K."/>
            <person name="Markowitz V."/>
            <person name="Szeto E."/>
            <person name="Ivanova N."/>
            <person name="Pagani I."/>
            <person name="Pati A."/>
            <person name="Goodwin L."/>
            <person name="Nordberg H.P."/>
            <person name="Cantor M.N."/>
            <person name="Hua S.X."/>
            <person name="Woyke T."/>
            <person name="Kerfeld C.A."/>
        </authorList>
    </citation>
    <scope>NUCLEOTIDE SEQUENCE [LARGE SCALE GENOMIC DNA]</scope>
    <source>
        <strain evidence="13 14">PCC 7113</strain>
    </source>
</reference>
<dbReference type="Pfam" id="PF00069">
    <property type="entry name" value="Pkinase"/>
    <property type="match status" value="1"/>
</dbReference>
<dbReference type="SMART" id="SM01080">
    <property type="entry name" value="CHASE2"/>
    <property type="match status" value="1"/>
</dbReference>
<dbReference type="eggNOG" id="COG0515">
    <property type="taxonomic scope" value="Bacteria"/>
</dbReference>
<dbReference type="InterPro" id="IPR007890">
    <property type="entry name" value="CHASE2"/>
</dbReference>
<dbReference type="PROSITE" id="PS00107">
    <property type="entry name" value="PROTEIN_KINASE_ATP"/>
    <property type="match status" value="1"/>
</dbReference>
<accession>K9WDA8</accession>
<keyword evidence="5" id="KW-0418">Kinase</keyword>
<keyword evidence="4 9" id="KW-0547">Nucleotide-binding</keyword>
<protein>
    <recommendedName>
        <fullName evidence="1">non-specific serine/threonine protein kinase</fullName>
        <ecNumber evidence="1">2.7.11.1</ecNumber>
    </recommendedName>
</protein>
<keyword evidence="6 9" id="KW-0067">ATP-binding</keyword>
<dbReference type="InterPro" id="IPR017441">
    <property type="entry name" value="Protein_kinase_ATP_BS"/>
</dbReference>
<evidence type="ECO:0000256" key="11">
    <source>
        <dbReference type="SAM" id="Phobius"/>
    </source>
</evidence>
<dbReference type="SMART" id="SM00220">
    <property type="entry name" value="S_TKc"/>
    <property type="match status" value="1"/>
</dbReference>
<dbReference type="Pfam" id="PF05226">
    <property type="entry name" value="CHASE2"/>
    <property type="match status" value="1"/>
</dbReference>